<protein>
    <submittedName>
        <fullName evidence="1">Uncharacterized protein</fullName>
    </submittedName>
</protein>
<gene>
    <name evidence="1" type="ORF">CS063_10465</name>
</gene>
<name>A0AC61DB98_9FIRM</name>
<dbReference type="EMBL" id="PEDL01000010">
    <property type="protein sequence ID" value="PHV70501.1"/>
    <property type="molecule type" value="Genomic_DNA"/>
</dbReference>
<evidence type="ECO:0000313" key="2">
    <source>
        <dbReference type="Proteomes" id="UP000224460"/>
    </source>
</evidence>
<sequence>MKKRLLSLLLVFCMVFTMIPMGAFATAGNTLIGTSSIQDATLCEHHTVHNEACGYVPATVEVPCNHVHDEHCGFILAVETIPATEEIPCDKGCVDTDGDGVIDHVADCAYTPAIPEIPAVTGAPCNHQHNETCGYAPASEGVACGYVCEECAQKMEDGEKLTLLNSSESTTSYNVWVAGIQVTSDNKDNITGEGITGTVTYDPDSKTLTLSDATITSSSLNGVIYSMGNYDPFENTEEYDTLNIVLSGTNSIEHTGGSNFSVGIYANYIALNISGEGLLNVTTTAMWGGNNQQGTSILAGNITITSGTIICNTADVGSWASSSYGMEADSITISGGTVIANTGVGSNNMGESFGMKAGLITISGGTVVASSSTAQRAGAFSSVPVLTDYTAPKVIRVGDNKDNVAIWDNTTGLNTYKYVKIAPPDYGDFIITTDAGNTLPTFDNGILTFGASGEYTVAMKSGLETTSNRIEVTAEDVTLNLDGITISAPQGAENSDGPTALTVTNGTLLNVIADSSLTGGYAGFGGSKGGGGIKGNIILTGTATLTTTGGSGGNDQAAGHGITGNVDVSGGITLIAKSGSGMAGMGINDGTFLGGIITVADGFAVLCGPSEDYLGPLTESSTTFQYVKIIPPSSIRSFDIAKGNITVEKSSIAGKIKVDYTDEMGIVKTADNIDSADMLTITQTNTETTTANEIVVNAGTSAAPVNITLAGVNISTNNTPFKLQNTAVVNLILEENTTNTLVGGSNNSGLGVPQNASVIIDGKGTLYASSNSYGSGIGSDHCGAITIKGGTVTASTSTNGGGAGIGGAVGSNGGTVVITGGNIRAVGSENAENIGKGAGGLNSGTLKNAAGDIIYLASFTEPTDNKDKVFTITKAAGAEYTYDLNQSKAIDGKWYVYLPVGVAEATYDGVTYTCTVKNDYSAVFTKKIPTVTEYLEQNPATPDTDYILNTTNKTLAIKTSKGAAWWSAKGNSYLDYAITLENDINVSDFLWSPVGNFINKFIGNFDGKGHILTNLTIDVTVTDTDTYVGMIGCSGGHVRNVGVVDTSISATGNSTTTPANVYIGGIVGYLAGGSLSNCYTLGTVSGVSTYGSVNAGGIVGSASSSVNNCYSLATVSASGGNESNAGGIAGNKYGDTIKDCYYLDTLAIIGTNAYLGTTLTDTQMKAASGDDALITKLNAWVNTQESTDYYTWKIGSTTSSTNDSYPVFDSAWTALHKHCVCDRDVHLGDHTSCNDITYKPFPDDWDSSTSLEGNYYLTHNVTMPAKIYIEENKTLNLCLNGYKLDASGLNSASQIAPAIHVYGTLNLCDCKEGTNSGGKITGLNNSYSPIIITNSGVFSMYSGSITQNTTTNDTVSNTGTFTMYGGSITGNTAEETAGVSNEGTFTMYGGSITNNTGCFGGVMNNGDFTMYGGIITDNRASLAGGGILSTTNIMLSGDVTISGNKVGNANNNIGLTYTKGDIGSRRLSPVAPTIKILSPLTNTTPIGVSIFEATIGADNHPLFTAQSGVFTSGTTLTNSDYASNFISDNSRFVVAVADDGQLMLKDVPIYVPVTNITDVPTTTTVGTDLTLTGTVSPADASSQIIVWRVKKATTTGATIVNGKLKTTGAGTVTVTATITNGLSPNSDYTKDFDITVTAIPQANTGNLYGVITNSEGAPLENARVVLFEKVGTFKSATTDANGNYTISDIPYGTYYFYIQYSSANKSSYLVDNVTISQTYTIKNMHFLKGQRNTNVELGSDTPSIAIGGINDSYDANLTNKEITAINNGGESLIILQAIKKEASQVSSDKALIQSIATGKSLGYFIDLSILKTVKDTSGNIITNKEALASLPNVVSITIPIPTELQGKDSLTVYRVHKGTPETLRGNPATGNEGYKISGKYLTIYTQNFSLYALGYTATNSGGGSTGSSSGSGSTGGSSYHYYNIKITKEGNGTISSDSDLGSTLSVREHSDKTFTFTPDKGYVISDVLIDDKSVGAVSQYTFENVLKDHSLKVIFKAITTPIHPQTGVVFKDVKENDWFVDAVYTAVNNNWFSGTSETTFSPYLSTTRGMIATVLWRMEKEPAASTTSIFEDVANDAYYVEAVNWAQENSIVSGYGNGKFGPQDNITREQMAAILYRYAQFKGYDVSKTTSLDSFIDGDATSDYAKEAMSWAVANRLISGKGNSILDPKAGATRAEVAAILTRFNGIFTQ</sequence>
<evidence type="ECO:0000313" key="1">
    <source>
        <dbReference type="EMBL" id="PHV70501.1"/>
    </source>
</evidence>
<accession>A0AC61DB98</accession>
<reference evidence="1" key="1">
    <citation type="submission" date="2017-10" db="EMBL/GenBank/DDBJ databases">
        <title>Genome sequence of cellulolytic Lachnospiraceae bacterium XHS1971 isolated from hotspring sediment.</title>
        <authorList>
            <person name="Vasudevan G."/>
            <person name="Joshi A.J."/>
            <person name="Hivarkar S."/>
            <person name="Lanjekar V.B."/>
            <person name="Dhakephalkar P.K."/>
            <person name="Dagar S."/>
        </authorList>
    </citation>
    <scope>NUCLEOTIDE SEQUENCE</scope>
    <source>
        <strain evidence="1">XHS1971</strain>
    </source>
</reference>
<comment type="caution">
    <text evidence="1">The sequence shown here is derived from an EMBL/GenBank/DDBJ whole genome shotgun (WGS) entry which is preliminary data.</text>
</comment>
<proteinExistence type="predicted"/>
<keyword evidence="2" id="KW-1185">Reference proteome</keyword>
<dbReference type="Proteomes" id="UP000224460">
    <property type="component" value="Unassembled WGS sequence"/>
</dbReference>
<organism evidence="1 2">
    <name type="scientific">Sporanaerobium hydrogeniformans</name>
    <dbReference type="NCBI Taxonomy" id="3072179"/>
    <lineage>
        <taxon>Bacteria</taxon>
        <taxon>Bacillati</taxon>
        <taxon>Bacillota</taxon>
        <taxon>Clostridia</taxon>
        <taxon>Lachnospirales</taxon>
        <taxon>Lachnospiraceae</taxon>
        <taxon>Sporanaerobium</taxon>
    </lineage>
</organism>